<keyword evidence="8" id="KW-1185">Reference proteome</keyword>
<feature type="transmembrane region" description="Helical" evidence="6">
    <location>
        <begin position="136"/>
        <end position="154"/>
    </location>
</feature>
<feature type="transmembrane region" description="Helical" evidence="6">
    <location>
        <begin position="377"/>
        <end position="396"/>
    </location>
</feature>
<gene>
    <name evidence="7" type="ORF">A6F49_03150</name>
</gene>
<dbReference type="InterPro" id="IPR002528">
    <property type="entry name" value="MATE_fam"/>
</dbReference>
<feature type="transmembrane region" description="Helical" evidence="6">
    <location>
        <begin position="245"/>
        <end position="265"/>
    </location>
</feature>
<organism evidence="7 8">
    <name type="scientific">Enteractinococcus helveticum</name>
    <dbReference type="NCBI Taxonomy" id="1837282"/>
    <lineage>
        <taxon>Bacteria</taxon>
        <taxon>Bacillati</taxon>
        <taxon>Actinomycetota</taxon>
        <taxon>Actinomycetes</taxon>
        <taxon>Micrococcales</taxon>
        <taxon>Micrococcaceae</taxon>
    </lineage>
</organism>
<dbReference type="RefSeq" id="WP_043055936.1">
    <property type="nucleotide sequence ID" value="NZ_LXEY01000004.1"/>
</dbReference>
<feature type="transmembrane region" description="Helical" evidence="6">
    <location>
        <begin position="271"/>
        <end position="291"/>
    </location>
</feature>
<dbReference type="AlphaFoldDB" id="A0A1B7M383"/>
<proteinExistence type="inferred from homology"/>
<dbReference type="GO" id="GO:0042910">
    <property type="term" value="F:xenobiotic transmembrane transporter activity"/>
    <property type="evidence" value="ECO:0007669"/>
    <property type="project" value="InterPro"/>
</dbReference>
<dbReference type="PANTHER" id="PTHR42893:SF46">
    <property type="entry name" value="PROTEIN DETOXIFICATION 44, CHLOROPLASTIC"/>
    <property type="match status" value="1"/>
</dbReference>
<dbReference type="OrthoDB" id="5242355at2"/>
<evidence type="ECO:0000313" key="7">
    <source>
        <dbReference type="EMBL" id="OAV63056.1"/>
    </source>
</evidence>
<reference evidence="7 8" key="1">
    <citation type="submission" date="2016-04" db="EMBL/GenBank/DDBJ databases">
        <title>First whole genome shotgun sequence of the bacterium Enteractinococcus sp. strain UASWS1574.</title>
        <authorList>
            <person name="Crovadore J."/>
            <person name="Chablais R."/>
            <person name="Lefort F."/>
        </authorList>
    </citation>
    <scope>NUCLEOTIDE SEQUENCE [LARGE SCALE GENOMIC DNA]</scope>
    <source>
        <strain evidence="7 8">UASWS1574</strain>
    </source>
</reference>
<evidence type="ECO:0000256" key="3">
    <source>
        <dbReference type="ARBA" id="ARBA00022692"/>
    </source>
</evidence>
<comment type="subcellular location">
    <subcellularLocation>
        <location evidence="1">Membrane</location>
        <topology evidence="1">Multi-pass membrane protein</topology>
    </subcellularLocation>
</comment>
<protein>
    <submittedName>
        <fullName evidence="7">MATE family efflux transporter</fullName>
    </submittedName>
</protein>
<feature type="transmembrane region" description="Helical" evidence="6">
    <location>
        <begin position="408"/>
        <end position="430"/>
    </location>
</feature>
<dbReference type="NCBIfam" id="TIGR00797">
    <property type="entry name" value="matE"/>
    <property type="match status" value="1"/>
</dbReference>
<dbReference type="Pfam" id="PF01554">
    <property type="entry name" value="MatE"/>
    <property type="match status" value="2"/>
</dbReference>
<evidence type="ECO:0000313" key="8">
    <source>
        <dbReference type="Proteomes" id="UP000078292"/>
    </source>
</evidence>
<dbReference type="InterPro" id="IPR044644">
    <property type="entry name" value="DinF-like"/>
</dbReference>
<keyword evidence="4 6" id="KW-1133">Transmembrane helix</keyword>
<feature type="transmembrane region" description="Helical" evidence="6">
    <location>
        <begin position="347"/>
        <end position="365"/>
    </location>
</feature>
<dbReference type="GO" id="GO:0005886">
    <property type="term" value="C:plasma membrane"/>
    <property type="evidence" value="ECO:0007669"/>
    <property type="project" value="TreeGrafter"/>
</dbReference>
<evidence type="ECO:0000256" key="4">
    <source>
        <dbReference type="ARBA" id="ARBA00022989"/>
    </source>
</evidence>
<feature type="transmembrane region" description="Helical" evidence="6">
    <location>
        <begin position="161"/>
        <end position="181"/>
    </location>
</feature>
<evidence type="ECO:0000256" key="1">
    <source>
        <dbReference type="ARBA" id="ARBA00004141"/>
    </source>
</evidence>
<evidence type="ECO:0000256" key="2">
    <source>
        <dbReference type="ARBA" id="ARBA00010199"/>
    </source>
</evidence>
<comment type="similarity">
    <text evidence="2">Belongs to the multi antimicrobial extrusion (MATE) (TC 2.A.66.1) family.</text>
</comment>
<dbReference type="EMBL" id="LXEY01000004">
    <property type="protein sequence ID" value="OAV63056.1"/>
    <property type="molecule type" value="Genomic_DNA"/>
</dbReference>
<accession>A0A1B7M383</accession>
<comment type="caution">
    <text evidence="7">The sequence shown here is derived from an EMBL/GenBank/DDBJ whole genome shotgun (WGS) entry which is preliminary data.</text>
</comment>
<evidence type="ECO:0000256" key="5">
    <source>
        <dbReference type="ARBA" id="ARBA00023136"/>
    </source>
</evidence>
<dbReference type="STRING" id="1837282.A6F49_03150"/>
<keyword evidence="3 6" id="KW-0812">Transmembrane</keyword>
<feature type="transmembrane region" description="Helical" evidence="6">
    <location>
        <begin position="94"/>
        <end position="116"/>
    </location>
</feature>
<name>A0A1B7M383_9MICC</name>
<dbReference type="PANTHER" id="PTHR42893">
    <property type="entry name" value="PROTEIN DETOXIFICATION 44, CHLOROPLASTIC-RELATED"/>
    <property type="match status" value="1"/>
</dbReference>
<sequence>MTTTSPRPLSRQILSLAVPAFGALIAEPLFLLADTAMIGRLGAAELAGVGLAAAIVQTATGLLIFLAYSTTPAVARFLGAGQLGNALARGRDGIWLGIGIGAVLAVIGWFTAPLLVHIATPDAAPHAINYMQYSMFGLPAMLAVLAATGVLRGLQDAKTPLIVAGAGFGLNIVGNYILIYVLGLGVIGSALGTSVIQWLMFAVYAVILIPRMRKHHVGFAPTTAGLRATAHVGSWLLVRSASLRVAILATVLTATTLGTEVLAAHQIVFNVYSTMAFALDALAIAAQALIGKELGASNVPTVRALTSTMIRWSFGFGVITGALLGATAVWLPYVFTTDQAVIEATTAGLIVLAVSQPLSGYVFVLDGILMGAGDAKYLGLIGIANIVIYLPALAGLANLAANATHIGAVAYVWIGFAGVFLAARALGLWLRIRRDTWIRLGTH</sequence>
<evidence type="ECO:0000256" key="6">
    <source>
        <dbReference type="SAM" id="Phobius"/>
    </source>
</evidence>
<feature type="transmembrane region" description="Helical" evidence="6">
    <location>
        <begin position="187"/>
        <end position="209"/>
    </location>
</feature>
<feature type="transmembrane region" description="Helical" evidence="6">
    <location>
        <begin position="45"/>
        <end position="68"/>
    </location>
</feature>
<dbReference type="GO" id="GO:0015297">
    <property type="term" value="F:antiporter activity"/>
    <property type="evidence" value="ECO:0007669"/>
    <property type="project" value="InterPro"/>
</dbReference>
<feature type="transmembrane region" description="Helical" evidence="6">
    <location>
        <begin position="12"/>
        <end position="33"/>
    </location>
</feature>
<keyword evidence="5 6" id="KW-0472">Membrane</keyword>
<dbReference type="Proteomes" id="UP000078292">
    <property type="component" value="Unassembled WGS sequence"/>
</dbReference>
<feature type="transmembrane region" description="Helical" evidence="6">
    <location>
        <begin position="312"/>
        <end position="335"/>
    </location>
</feature>